<dbReference type="GO" id="GO:0005829">
    <property type="term" value="C:cytosol"/>
    <property type="evidence" value="ECO:0007669"/>
    <property type="project" value="TreeGrafter"/>
</dbReference>
<dbReference type="InterPro" id="IPR000595">
    <property type="entry name" value="cNMP-bd_dom"/>
</dbReference>
<evidence type="ECO:0000313" key="7">
    <source>
        <dbReference type="Proteomes" id="UP000031971"/>
    </source>
</evidence>
<feature type="domain" description="Cyclic nucleotide-binding" evidence="4">
    <location>
        <begin position="17"/>
        <end position="104"/>
    </location>
</feature>
<dbReference type="Pfam" id="PF13545">
    <property type="entry name" value="HTH_Crp_2"/>
    <property type="match status" value="1"/>
</dbReference>
<dbReference type="PANTHER" id="PTHR24567:SF74">
    <property type="entry name" value="HTH-TYPE TRANSCRIPTIONAL REGULATOR ARCR"/>
    <property type="match status" value="1"/>
</dbReference>
<dbReference type="RefSeq" id="WP_236686338.1">
    <property type="nucleotide sequence ID" value="NZ_JXSL01000025.1"/>
</dbReference>
<evidence type="ECO:0000256" key="1">
    <source>
        <dbReference type="ARBA" id="ARBA00023015"/>
    </source>
</evidence>
<dbReference type="Pfam" id="PF00027">
    <property type="entry name" value="cNMP_binding"/>
    <property type="match status" value="1"/>
</dbReference>
<feature type="domain" description="HTH crp-type" evidence="5">
    <location>
        <begin position="151"/>
        <end position="221"/>
    </location>
</feature>
<dbReference type="SMART" id="SM00419">
    <property type="entry name" value="HTH_CRP"/>
    <property type="match status" value="1"/>
</dbReference>
<dbReference type="GO" id="GO:0003700">
    <property type="term" value="F:DNA-binding transcription factor activity"/>
    <property type="evidence" value="ECO:0007669"/>
    <property type="project" value="TreeGrafter"/>
</dbReference>
<evidence type="ECO:0000256" key="2">
    <source>
        <dbReference type="ARBA" id="ARBA00023125"/>
    </source>
</evidence>
<dbReference type="InterPro" id="IPR012318">
    <property type="entry name" value="HTH_CRP"/>
</dbReference>
<evidence type="ECO:0000313" key="6">
    <source>
        <dbReference type="EMBL" id="KIL99284.1"/>
    </source>
</evidence>
<keyword evidence="7" id="KW-1185">Reference proteome</keyword>
<dbReference type="CDD" id="cd00038">
    <property type="entry name" value="CAP_ED"/>
    <property type="match status" value="1"/>
</dbReference>
<dbReference type="PANTHER" id="PTHR24567">
    <property type="entry name" value="CRP FAMILY TRANSCRIPTIONAL REGULATORY PROTEIN"/>
    <property type="match status" value="1"/>
</dbReference>
<keyword evidence="1" id="KW-0805">Transcription regulation</keyword>
<dbReference type="AlphaFoldDB" id="A0A0C2YHQ5"/>
<sequence>MMALSAAELDLVAKAPLLAGLSSADLAMLMEGAHSAAYPEAELLFSQGDKADRFFILLEGRVNIFALTETGDQSIIEVFDPIVSFAEAAIFSSGIFPLNGEVMAGSRLVHVPAPQFLKRLADNRSLGLLLLGGLSQWQFRLIHEISELKSKSPVQRLATFLLALAAKAGGDNAGRVRLPLTKAVLASRIGIAPESLSRALNRLKAYGVETHGREVEITDLDALRRMVRDGGGE</sequence>
<dbReference type="InterPro" id="IPR036390">
    <property type="entry name" value="WH_DNA-bd_sf"/>
</dbReference>
<dbReference type="InterPro" id="IPR036388">
    <property type="entry name" value="WH-like_DNA-bd_sf"/>
</dbReference>
<dbReference type="Gene3D" id="1.10.10.10">
    <property type="entry name" value="Winged helix-like DNA-binding domain superfamily/Winged helix DNA-binding domain"/>
    <property type="match status" value="1"/>
</dbReference>
<gene>
    <name evidence="6" type="ORF">CCC_03502</name>
</gene>
<reference evidence="6 7" key="1">
    <citation type="submission" date="2015-01" db="EMBL/GenBank/DDBJ databases">
        <title>Genome Sequence of Magnetospirillum magnetotacticum Strain MS-1.</title>
        <authorList>
            <person name="Marinov G.K."/>
            <person name="Smalley M.D."/>
            <person name="DeSalvo G."/>
        </authorList>
    </citation>
    <scope>NUCLEOTIDE SEQUENCE [LARGE SCALE GENOMIC DNA]</scope>
    <source>
        <strain evidence="6 7">MS-1</strain>
    </source>
</reference>
<dbReference type="SUPFAM" id="SSF46785">
    <property type="entry name" value="Winged helix' DNA-binding domain"/>
    <property type="match status" value="1"/>
</dbReference>
<protein>
    <submittedName>
        <fullName evidence="6">Transcriptional regulator Crp/Fnr family</fullName>
    </submittedName>
</protein>
<evidence type="ECO:0000259" key="5">
    <source>
        <dbReference type="PROSITE" id="PS51063"/>
    </source>
</evidence>
<dbReference type="SUPFAM" id="SSF51206">
    <property type="entry name" value="cAMP-binding domain-like"/>
    <property type="match status" value="1"/>
</dbReference>
<accession>A0A0C2YHQ5</accession>
<dbReference type="GO" id="GO:0003677">
    <property type="term" value="F:DNA binding"/>
    <property type="evidence" value="ECO:0007669"/>
    <property type="project" value="UniProtKB-KW"/>
</dbReference>
<evidence type="ECO:0000259" key="4">
    <source>
        <dbReference type="PROSITE" id="PS50042"/>
    </source>
</evidence>
<dbReference type="SMART" id="SM00100">
    <property type="entry name" value="cNMP"/>
    <property type="match status" value="1"/>
</dbReference>
<dbReference type="InterPro" id="IPR014710">
    <property type="entry name" value="RmlC-like_jellyroll"/>
</dbReference>
<organism evidence="6 7">
    <name type="scientific">Paramagnetospirillum magnetotacticum MS-1</name>
    <dbReference type="NCBI Taxonomy" id="272627"/>
    <lineage>
        <taxon>Bacteria</taxon>
        <taxon>Pseudomonadati</taxon>
        <taxon>Pseudomonadota</taxon>
        <taxon>Alphaproteobacteria</taxon>
        <taxon>Rhodospirillales</taxon>
        <taxon>Magnetospirillaceae</taxon>
        <taxon>Paramagnetospirillum</taxon>
    </lineage>
</organism>
<comment type="caution">
    <text evidence="6">The sequence shown here is derived from an EMBL/GenBank/DDBJ whole genome shotgun (WGS) entry which is preliminary data.</text>
</comment>
<dbReference type="InterPro" id="IPR050397">
    <property type="entry name" value="Env_Response_Regulators"/>
</dbReference>
<name>A0A0C2YHQ5_PARME</name>
<proteinExistence type="predicted"/>
<dbReference type="Proteomes" id="UP000031971">
    <property type="component" value="Unassembled WGS sequence"/>
</dbReference>
<dbReference type="PROSITE" id="PS50042">
    <property type="entry name" value="CNMP_BINDING_3"/>
    <property type="match status" value="1"/>
</dbReference>
<evidence type="ECO:0000256" key="3">
    <source>
        <dbReference type="ARBA" id="ARBA00023163"/>
    </source>
</evidence>
<dbReference type="STRING" id="272627.CCC_03502"/>
<dbReference type="EMBL" id="JXSL01000025">
    <property type="protein sequence ID" value="KIL99284.1"/>
    <property type="molecule type" value="Genomic_DNA"/>
</dbReference>
<keyword evidence="2" id="KW-0238">DNA-binding</keyword>
<dbReference type="Gene3D" id="2.60.120.10">
    <property type="entry name" value="Jelly Rolls"/>
    <property type="match status" value="1"/>
</dbReference>
<dbReference type="InterPro" id="IPR018490">
    <property type="entry name" value="cNMP-bd_dom_sf"/>
</dbReference>
<dbReference type="PROSITE" id="PS51063">
    <property type="entry name" value="HTH_CRP_2"/>
    <property type="match status" value="1"/>
</dbReference>
<keyword evidence="3" id="KW-0804">Transcription</keyword>